<comment type="caution">
    <text evidence="1">The sequence shown here is derived from an EMBL/GenBank/DDBJ whole genome shotgun (WGS) entry which is preliminary data.</text>
</comment>
<dbReference type="Proteomes" id="UP000252085">
    <property type="component" value="Unassembled WGS sequence"/>
</dbReference>
<evidence type="ECO:0000313" key="1">
    <source>
        <dbReference type="EMBL" id="RCJ41563.1"/>
    </source>
</evidence>
<evidence type="ECO:0000313" key="2">
    <source>
        <dbReference type="Proteomes" id="UP000252085"/>
    </source>
</evidence>
<proteinExistence type="predicted"/>
<reference evidence="1 2" key="1">
    <citation type="submission" date="2016-04" db="EMBL/GenBank/DDBJ databases">
        <authorList>
            <person name="Evans L.H."/>
            <person name="Alamgir A."/>
            <person name="Owens N."/>
            <person name="Weber N.D."/>
            <person name="Virtaneva K."/>
            <person name="Barbian K."/>
            <person name="Babar A."/>
            <person name="Rosenke K."/>
        </authorList>
    </citation>
    <scope>NUCLEOTIDE SEQUENCE [LARGE SCALE GENOMIC DNA]</scope>
    <source>
        <strain evidence="1">NIES-2108</strain>
    </source>
</reference>
<protein>
    <submittedName>
        <fullName evidence="1">Uncharacterized protein</fullName>
    </submittedName>
</protein>
<name>A0A367S0R8_NOSPU</name>
<dbReference type="EMBL" id="LXQE01000029">
    <property type="protein sequence ID" value="RCJ41563.1"/>
    <property type="molecule type" value="Genomic_DNA"/>
</dbReference>
<organism evidence="1 2">
    <name type="scientific">Nostoc punctiforme NIES-2108</name>
    <dbReference type="NCBI Taxonomy" id="1356359"/>
    <lineage>
        <taxon>Bacteria</taxon>
        <taxon>Bacillati</taxon>
        <taxon>Cyanobacteriota</taxon>
        <taxon>Cyanophyceae</taxon>
        <taxon>Nostocales</taxon>
        <taxon>Nostocaceae</taxon>
        <taxon>Nostoc</taxon>
    </lineage>
</organism>
<gene>
    <name evidence="1" type="ORF">A6769_01230</name>
</gene>
<accession>A0A367S0R8</accession>
<dbReference type="AlphaFoldDB" id="A0A367S0R8"/>
<sequence length="114" mass="13310">MTDIRQQIVTQLDAYSTLEALKVAVREWVNTSDGSLDTLKKVLETHLDEDYNLSNEDWQQLQKQDLTFISDDATREEDMRRLQRYRETGDGIPHEQVALWLASIGTDHEYPCPR</sequence>